<evidence type="ECO:0000313" key="2">
    <source>
        <dbReference type="Proteomes" id="UP001392437"/>
    </source>
</evidence>
<dbReference type="Proteomes" id="UP001392437">
    <property type="component" value="Unassembled WGS sequence"/>
</dbReference>
<proteinExistence type="predicted"/>
<dbReference type="AlphaFoldDB" id="A0AAW0QYE8"/>
<gene>
    <name evidence="1" type="ORF">PG999_007440</name>
</gene>
<protein>
    <submittedName>
        <fullName evidence="1">Uncharacterized protein</fullName>
    </submittedName>
</protein>
<dbReference type="EMBL" id="JAQQWP010000006">
    <property type="protein sequence ID" value="KAK8115371.1"/>
    <property type="molecule type" value="Genomic_DNA"/>
</dbReference>
<evidence type="ECO:0000313" key="1">
    <source>
        <dbReference type="EMBL" id="KAK8115371.1"/>
    </source>
</evidence>
<reference evidence="1 2" key="1">
    <citation type="submission" date="2023-01" db="EMBL/GenBank/DDBJ databases">
        <title>Analysis of 21 Apiospora genomes using comparative genomics revels a genus with tremendous synthesis potential of carbohydrate active enzymes and secondary metabolites.</title>
        <authorList>
            <person name="Sorensen T."/>
        </authorList>
    </citation>
    <scope>NUCLEOTIDE SEQUENCE [LARGE SCALE GENOMIC DNA]</scope>
    <source>
        <strain evidence="1 2">CBS 117206</strain>
    </source>
</reference>
<sequence length="72" mass="8004">MSVGLGVDPGDEVSRTEGDHRVGWKLAPIMVNKALNQRDRILFGRMPPLTEDPPLMTKRPPLLGLVKYRGLP</sequence>
<accession>A0AAW0QYE8</accession>
<comment type="caution">
    <text evidence="1">The sequence shown here is derived from an EMBL/GenBank/DDBJ whole genome shotgun (WGS) entry which is preliminary data.</text>
</comment>
<organism evidence="1 2">
    <name type="scientific">Apiospora kogelbergensis</name>
    <dbReference type="NCBI Taxonomy" id="1337665"/>
    <lineage>
        <taxon>Eukaryota</taxon>
        <taxon>Fungi</taxon>
        <taxon>Dikarya</taxon>
        <taxon>Ascomycota</taxon>
        <taxon>Pezizomycotina</taxon>
        <taxon>Sordariomycetes</taxon>
        <taxon>Xylariomycetidae</taxon>
        <taxon>Amphisphaeriales</taxon>
        <taxon>Apiosporaceae</taxon>
        <taxon>Apiospora</taxon>
    </lineage>
</organism>
<keyword evidence="2" id="KW-1185">Reference proteome</keyword>
<name>A0AAW0QYE8_9PEZI</name>